<sequence>MLDLKDSKVVSGKIGQDMSSGDDGDHSRRVEGEAAAVTR</sequence>
<dbReference type="AlphaFoldDB" id="A0A1R3KYL8"/>
<gene>
    <name evidence="2" type="ORF">COLO4_03403</name>
</gene>
<dbReference type="Proteomes" id="UP000187203">
    <property type="component" value="Unassembled WGS sequence"/>
</dbReference>
<evidence type="ECO:0000313" key="2">
    <source>
        <dbReference type="EMBL" id="OMP12204.1"/>
    </source>
</evidence>
<proteinExistence type="predicted"/>
<feature type="region of interest" description="Disordered" evidence="1">
    <location>
        <begin position="1"/>
        <end position="39"/>
    </location>
</feature>
<accession>A0A1R3KYL8</accession>
<evidence type="ECO:0000256" key="1">
    <source>
        <dbReference type="SAM" id="MobiDB-lite"/>
    </source>
</evidence>
<organism evidence="2 3">
    <name type="scientific">Corchorus olitorius</name>
    <dbReference type="NCBI Taxonomy" id="93759"/>
    <lineage>
        <taxon>Eukaryota</taxon>
        <taxon>Viridiplantae</taxon>
        <taxon>Streptophyta</taxon>
        <taxon>Embryophyta</taxon>
        <taxon>Tracheophyta</taxon>
        <taxon>Spermatophyta</taxon>
        <taxon>Magnoliopsida</taxon>
        <taxon>eudicotyledons</taxon>
        <taxon>Gunneridae</taxon>
        <taxon>Pentapetalae</taxon>
        <taxon>rosids</taxon>
        <taxon>malvids</taxon>
        <taxon>Malvales</taxon>
        <taxon>Malvaceae</taxon>
        <taxon>Grewioideae</taxon>
        <taxon>Apeibeae</taxon>
        <taxon>Corchorus</taxon>
    </lineage>
</organism>
<name>A0A1R3KYL8_9ROSI</name>
<feature type="compositionally biased region" description="Basic and acidic residues" evidence="1">
    <location>
        <begin position="23"/>
        <end position="32"/>
    </location>
</feature>
<dbReference type="EMBL" id="AWUE01009708">
    <property type="protein sequence ID" value="OMP12204.1"/>
    <property type="molecule type" value="Genomic_DNA"/>
</dbReference>
<evidence type="ECO:0000313" key="3">
    <source>
        <dbReference type="Proteomes" id="UP000187203"/>
    </source>
</evidence>
<comment type="caution">
    <text evidence="2">The sequence shown here is derived from an EMBL/GenBank/DDBJ whole genome shotgun (WGS) entry which is preliminary data.</text>
</comment>
<keyword evidence="3" id="KW-1185">Reference proteome</keyword>
<reference evidence="3" key="1">
    <citation type="submission" date="2013-09" db="EMBL/GenBank/DDBJ databases">
        <title>Corchorus olitorius genome sequencing.</title>
        <authorList>
            <person name="Alam M."/>
            <person name="Haque M.S."/>
            <person name="Islam M.S."/>
            <person name="Emdad E.M."/>
            <person name="Islam M.M."/>
            <person name="Ahmed B."/>
            <person name="Halim A."/>
            <person name="Hossen Q.M.M."/>
            <person name="Hossain M.Z."/>
            <person name="Ahmed R."/>
            <person name="Khan M.M."/>
            <person name="Islam R."/>
            <person name="Rashid M.M."/>
            <person name="Khan S.A."/>
            <person name="Rahman M.S."/>
            <person name="Alam M."/>
            <person name="Yahiya A.S."/>
            <person name="Khan M.S."/>
            <person name="Azam M.S."/>
            <person name="Haque T."/>
            <person name="Lashkar M.Z.H."/>
            <person name="Akhand A.I."/>
            <person name="Morshed G."/>
            <person name="Roy S."/>
            <person name="Uddin K.S."/>
            <person name="Rabeya T."/>
            <person name="Hossain A.S."/>
            <person name="Chowdhury A."/>
            <person name="Snigdha A.R."/>
            <person name="Mortoza M.S."/>
            <person name="Matin S.A."/>
            <person name="Hoque S.M.E."/>
            <person name="Islam M.K."/>
            <person name="Roy D.K."/>
            <person name="Haider R."/>
            <person name="Moosa M.M."/>
            <person name="Elias S.M."/>
            <person name="Hasan A.M."/>
            <person name="Jahan S."/>
            <person name="Shafiuddin M."/>
            <person name="Mahmood N."/>
            <person name="Shommy N.S."/>
        </authorList>
    </citation>
    <scope>NUCLEOTIDE SEQUENCE [LARGE SCALE GENOMIC DNA]</scope>
    <source>
        <strain evidence="3">cv. O-4</strain>
    </source>
</reference>
<protein>
    <submittedName>
        <fullName evidence="2">Uncharacterized protein</fullName>
    </submittedName>
</protein>